<dbReference type="AlphaFoldDB" id="A0AAE6X4T9"/>
<evidence type="ECO:0000313" key="9">
    <source>
        <dbReference type="Proteomes" id="UP000276901"/>
    </source>
</evidence>
<feature type="transmembrane region" description="Helical" evidence="5">
    <location>
        <begin position="151"/>
        <end position="176"/>
    </location>
</feature>
<dbReference type="EMBL" id="RKQT01000002">
    <property type="protein sequence ID" value="RPE93602.1"/>
    <property type="molecule type" value="Genomic_DNA"/>
</dbReference>
<dbReference type="KEGG" id="fcl:A4G17_00715"/>
<gene>
    <name evidence="7" type="ORF">A4G17_00715</name>
    <name evidence="8" type="ORF">EDC49_1114</name>
</gene>
<feature type="transmembrane region" description="Helical" evidence="5">
    <location>
        <begin position="206"/>
        <end position="222"/>
    </location>
</feature>
<dbReference type="Pfam" id="PF04932">
    <property type="entry name" value="Wzy_C"/>
    <property type="match status" value="1"/>
</dbReference>
<dbReference type="Proteomes" id="UP000502287">
    <property type="component" value="Chromosome"/>
</dbReference>
<feature type="transmembrane region" description="Helical" evidence="5">
    <location>
        <begin position="120"/>
        <end position="139"/>
    </location>
</feature>
<dbReference type="RefSeq" id="WP_123956761.1">
    <property type="nucleotide sequence ID" value="NZ_CP015029.1"/>
</dbReference>
<evidence type="ECO:0000256" key="3">
    <source>
        <dbReference type="ARBA" id="ARBA00022989"/>
    </source>
</evidence>
<feature type="transmembrane region" description="Helical" evidence="5">
    <location>
        <begin position="99"/>
        <end position="115"/>
    </location>
</feature>
<feature type="transmembrane region" description="Helical" evidence="5">
    <location>
        <begin position="37"/>
        <end position="56"/>
    </location>
</feature>
<feature type="transmembrane region" description="Helical" evidence="5">
    <location>
        <begin position="183"/>
        <end position="200"/>
    </location>
</feature>
<evidence type="ECO:0000259" key="6">
    <source>
        <dbReference type="Pfam" id="PF04932"/>
    </source>
</evidence>
<dbReference type="InterPro" id="IPR051533">
    <property type="entry name" value="WaaL-like"/>
</dbReference>
<reference evidence="7 10" key="1">
    <citation type="submission" date="2016-03" db="EMBL/GenBank/DDBJ databases">
        <authorList>
            <person name="Hansen M.J."/>
            <person name="Bojesen A.M."/>
            <person name="Planet P."/>
        </authorList>
    </citation>
    <scope>NUCLEOTIDE SEQUENCE [LARGE SCALE GENOMIC DNA]</scope>
    <source>
        <strain evidence="7 10">HPA 21</strain>
    </source>
</reference>
<dbReference type="PANTHER" id="PTHR37422:SF17">
    <property type="entry name" value="O-ANTIGEN LIGASE"/>
    <property type="match status" value="1"/>
</dbReference>
<organism evidence="7 10">
    <name type="scientific">Frederiksenia canicola</name>
    <dbReference type="NCBI Taxonomy" id="123824"/>
    <lineage>
        <taxon>Bacteria</taxon>
        <taxon>Pseudomonadati</taxon>
        <taxon>Pseudomonadota</taxon>
        <taxon>Gammaproteobacteria</taxon>
        <taxon>Pasteurellales</taxon>
        <taxon>Pasteurellaceae</taxon>
        <taxon>Frederiksenia</taxon>
    </lineage>
</organism>
<dbReference type="PANTHER" id="PTHR37422">
    <property type="entry name" value="TEICHURONIC ACID BIOSYNTHESIS PROTEIN TUAE"/>
    <property type="match status" value="1"/>
</dbReference>
<dbReference type="EMBL" id="CP015029">
    <property type="protein sequence ID" value="QIM64072.1"/>
    <property type="molecule type" value="Genomic_DNA"/>
</dbReference>
<evidence type="ECO:0000256" key="4">
    <source>
        <dbReference type="ARBA" id="ARBA00023136"/>
    </source>
</evidence>
<dbReference type="GO" id="GO:0016020">
    <property type="term" value="C:membrane"/>
    <property type="evidence" value="ECO:0007669"/>
    <property type="project" value="UniProtKB-SubCell"/>
</dbReference>
<feature type="transmembrane region" description="Helical" evidence="5">
    <location>
        <begin position="12"/>
        <end position="31"/>
    </location>
</feature>
<reference evidence="8 9" key="2">
    <citation type="submission" date="2018-11" db="EMBL/GenBank/DDBJ databases">
        <title>Genomic Encyclopedia of Type Strains, Phase IV (KMG-IV): sequencing the most valuable type-strain genomes for metagenomic binning, comparative biology and taxonomic classification.</title>
        <authorList>
            <person name="Goeker M."/>
        </authorList>
    </citation>
    <scope>NUCLEOTIDE SEQUENCE [LARGE SCALE GENOMIC DNA]</scope>
    <source>
        <strain evidence="8 9">DSM 25797</strain>
    </source>
</reference>
<feature type="transmembrane region" description="Helical" evidence="5">
    <location>
        <begin position="229"/>
        <end position="247"/>
    </location>
</feature>
<keyword evidence="2 5" id="KW-0812">Transmembrane</keyword>
<keyword evidence="8" id="KW-0436">Ligase</keyword>
<accession>A0AAE6X4T9</accession>
<comment type="subcellular location">
    <subcellularLocation>
        <location evidence="1">Membrane</location>
        <topology evidence="1">Multi-pass membrane protein</topology>
    </subcellularLocation>
</comment>
<name>A0AAE6X4T9_9PAST</name>
<evidence type="ECO:0000256" key="2">
    <source>
        <dbReference type="ARBA" id="ARBA00022692"/>
    </source>
</evidence>
<sequence>MVPFIRRIEKKHIGWLINALVFSFFITVLTFKKGYSYAPMSLAIIGVVYLFYYLFVEKRKLNPTREDKWLIFAFVFYFSTFALSAVIHGDGWREIDNPSRVLLFLPLLLLFRELPINIKIILYGIPLGSAIAGIVAIYHKFYLNLERPFPYLMHIQAGDIAISLAMMSLAISIYWGIKKNYKWLVFCLIASGFGVLASALTGARGGWVGLPVVLGIILWFSYKNLNKKITIGISLTLGILITTVVIVPKTNVMQRINKTHKEITNYVEKNHRHTSLGARFDMWKGASLGIKERPILGWGSKGYIELKKQQIHNKVIHKATLQFNDAHNQYLDSFVKKGIFGLLSILTIIFTPLVFLYQRYKSQSIEEKTLGLIGIIHIISCALFFTSQTFLAHNSGSIFYFFILFILPKKSNTK</sequence>
<keyword evidence="9" id="KW-1185">Reference proteome</keyword>
<feature type="domain" description="O-antigen ligase-related" evidence="6">
    <location>
        <begin position="193"/>
        <end position="345"/>
    </location>
</feature>
<feature type="transmembrane region" description="Helical" evidence="5">
    <location>
        <begin position="68"/>
        <end position="87"/>
    </location>
</feature>
<dbReference type="Proteomes" id="UP000276901">
    <property type="component" value="Unassembled WGS sequence"/>
</dbReference>
<protein>
    <submittedName>
        <fullName evidence="8">O-antigen ligase</fullName>
    </submittedName>
</protein>
<proteinExistence type="predicted"/>
<dbReference type="InterPro" id="IPR007016">
    <property type="entry name" value="O-antigen_ligase-rel_domated"/>
</dbReference>
<evidence type="ECO:0000256" key="5">
    <source>
        <dbReference type="SAM" id="Phobius"/>
    </source>
</evidence>
<dbReference type="GO" id="GO:0016874">
    <property type="term" value="F:ligase activity"/>
    <property type="evidence" value="ECO:0007669"/>
    <property type="project" value="UniProtKB-KW"/>
</dbReference>
<keyword evidence="4 5" id="KW-0472">Membrane</keyword>
<keyword evidence="3 5" id="KW-1133">Transmembrane helix</keyword>
<evidence type="ECO:0000256" key="1">
    <source>
        <dbReference type="ARBA" id="ARBA00004141"/>
    </source>
</evidence>
<feature type="transmembrane region" description="Helical" evidence="5">
    <location>
        <begin position="369"/>
        <end position="385"/>
    </location>
</feature>
<evidence type="ECO:0000313" key="10">
    <source>
        <dbReference type="Proteomes" id="UP000502287"/>
    </source>
</evidence>
<evidence type="ECO:0000313" key="7">
    <source>
        <dbReference type="EMBL" id="QIM64072.1"/>
    </source>
</evidence>
<feature type="transmembrane region" description="Helical" evidence="5">
    <location>
        <begin position="338"/>
        <end position="357"/>
    </location>
</feature>
<evidence type="ECO:0000313" key="8">
    <source>
        <dbReference type="EMBL" id="RPE93602.1"/>
    </source>
</evidence>